<organism evidence="1 2">
    <name type="scientific">Violaceomyces palustris</name>
    <dbReference type="NCBI Taxonomy" id="1673888"/>
    <lineage>
        <taxon>Eukaryota</taxon>
        <taxon>Fungi</taxon>
        <taxon>Dikarya</taxon>
        <taxon>Basidiomycota</taxon>
        <taxon>Ustilaginomycotina</taxon>
        <taxon>Ustilaginomycetes</taxon>
        <taxon>Violaceomycetales</taxon>
        <taxon>Violaceomycetaceae</taxon>
        <taxon>Violaceomyces</taxon>
    </lineage>
</organism>
<dbReference type="EMBL" id="KZ819754">
    <property type="protein sequence ID" value="PWN52856.1"/>
    <property type="molecule type" value="Genomic_DNA"/>
</dbReference>
<evidence type="ECO:0000313" key="1">
    <source>
        <dbReference type="EMBL" id="PWN52856.1"/>
    </source>
</evidence>
<name>A0ACD0P459_9BASI</name>
<accession>A0ACD0P459</accession>
<reference evidence="1 2" key="1">
    <citation type="journal article" date="2018" name="Mol. Biol. Evol.">
        <title>Broad Genomic Sampling Reveals a Smut Pathogenic Ancestry of the Fungal Clade Ustilaginomycotina.</title>
        <authorList>
            <person name="Kijpornyongpan T."/>
            <person name="Mondo S.J."/>
            <person name="Barry K."/>
            <person name="Sandor L."/>
            <person name="Lee J."/>
            <person name="Lipzen A."/>
            <person name="Pangilinan J."/>
            <person name="LaButti K."/>
            <person name="Hainaut M."/>
            <person name="Henrissat B."/>
            <person name="Grigoriev I.V."/>
            <person name="Spatafora J.W."/>
            <person name="Aime M.C."/>
        </authorList>
    </citation>
    <scope>NUCLEOTIDE SEQUENCE [LARGE SCALE GENOMIC DNA]</scope>
    <source>
        <strain evidence="1 2">SA 807</strain>
    </source>
</reference>
<keyword evidence="2" id="KW-1185">Reference proteome</keyword>
<protein>
    <submittedName>
        <fullName evidence="1">DUF699-domain-containing protein</fullName>
    </submittedName>
</protein>
<evidence type="ECO:0000313" key="2">
    <source>
        <dbReference type="Proteomes" id="UP000245626"/>
    </source>
</evidence>
<proteinExistence type="predicted"/>
<sequence>MRKQLDPRIPTLIRNNVALNHRSFFVIVGDKARDQVVNLHFLLSQSRVSSRPNVLWCYKKELGFTTHRKKREQKIKSEIKRGIREKGQGDPFELFVSLTDIRYCYYKDTPKVLGQTYGMLILQDFEALTPNLLARTIETVEGGGVVLLLLKTMTSLRQLYSLSMDVHQKYRSSGSSDDPVARFNERFLLSLGQSQDTLLLDDELNVLPLSKAKDIQALPETSSAESSGMGAAVRKGKERVTADEELASLKEEVRETKVVGEVVKHAKTLDQARAVLTILDILASSSLSTTVTLTAARGRGKSAALGLCIAAAVAHGYSNIFVTSPSPENLKTLFEFVFKGLDALGYEEVADWDLQRGTGEWKDVVVRVNVFRGHRQTIQYIQPQDAQVLGQAELVVIDEAAAIPLPLVRNLMGPYLVFLSSTINGYEGTGRSLSLKLIQQLRENARGSDETARAEDESLTGNFVSKNQGKRDDHRGNGSSLSTGRAGGSALAARSLKEVELKEPIRYSAGDNVESWLHQLLCLDATLGKLPSTKSKGCPHPSSCELYMVNRDALFSFHPASEVFLQRMMSLYVASHYKNSPNDLQLMSDAPGHRLFVLLAPLKDGDGGLPEPLCVVQVALEGNIARQSVLNALSRGARESGDLIPWLIAQQFQDADFASLSGARVVRIAVHPDYAKMGYGSRALEALEAFYSGNLLDADSVREDLDAGETFVSVRDRAVKSQRQKGLQDDDITVRDASKMPALLQRLSERRPEALDWLGVSYGLTPSLFKFWKRAGYTPLYIRQVPNDLTGEYTAIQLRALDTPTSTAGSAWLGALATDFRRRFISLLSFRFREFSSITALNVLEAASNGVKLAKDASQEASALRVSELRSLLTPFDLKRLEAYGNNTMEISVVMDLIPTLASLYFGNRMRAVREDEKESTGAAASVEGEEEEEEELKLSGLQSSLLLSIGLQRKTPEDVADEMKLATQQLLALFVKAVRVMVKSLRSVEKREIAHQLEVGPSSGGPLRKVAAGAAGRDGGETEDWTPLEQDLSKELASAGKEFIRETAKEEEVAQEKRRLIESMDLGKYVIDDDASHGEVGENGGKGRDWSEAEAQIEKLIKSGGKAGLSSTVSVRAPANVSKSSDQEESEEKGKNSKGERNGKRKEGGRDGGKGKKARR</sequence>
<gene>
    <name evidence="1" type="ORF">IE53DRAFT_384673</name>
</gene>
<dbReference type="Proteomes" id="UP000245626">
    <property type="component" value="Unassembled WGS sequence"/>
</dbReference>